<reference evidence="3" key="1">
    <citation type="submission" date="2025-08" db="UniProtKB">
        <authorList>
            <consortium name="RefSeq"/>
        </authorList>
    </citation>
    <scope>IDENTIFICATION</scope>
    <source>
        <tissue evidence="3">Whole sample</tissue>
    </source>
</reference>
<name>A0A8B8BWK0_CRAVI</name>
<evidence type="ECO:0000256" key="1">
    <source>
        <dbReference type="SAM" id="SignalP"/>
    </source>
</evidence>
<organism evidence="2 3">
    <name type="scientific">Crassostrea virginica</name>
    <name type="common">Eastern oyster</name>
    <dbReference type="NCBI Taxonomy" id="6565"/>
    <lineage>
        <taxon>Eukaryota</taxon>
        <taxon>Metazoa</taxon>
        <taxon>Spiralia</taxon>
        <taxon>Lophotrochozoa</taxon>
        <taxon>Mollusca</taxon>
        <taxon>Bivalvia</taxon>
        <taxon>Autobranchia</taxon>
        <taxon>Pteriomorphia</taxon>
        <taxon>Ostreida</taxon>
        <taxon>Ostreoidea</taxon>
        <taxon>Ostreidae</taxon>
        <taxon>Crassostrea</taxon>
    </lineage>
</organism>
<gene>
    <name evidence="3" type="primary">LOC111113676</name>
</gene>
<dbReference type="PANTHER" id="PTHR45713:SF6">
    <property type="entry name" value="F5_8 TYPE C DOMAIN-CONTAINING PROTEIN"/>
    <property type="match status" value="1"/>
</dbReference>
<dbReference type="InterPro" id="IPR051941">
    <property type="entry name" value="BG_Antigen-Binding_Lectin"/>
</dbReference>
<dbReference type="RefSeq" id="XP_022307675.1">
    <property type="nucleotide sequence ID" value="XM_022451967.1"/>
</dbReference>
<feature type="signal peptide" evidence="1">
    <location>
        <begin position="1"/>
        <end position="16"/>
    </location>
</feature>
<sequence length="229" mass="25747">MSAACLYVGFISVALAYENIALHKPAYQEHPYVPNGPIVKELIQASNAVDGHKSNRSIWGGQCVISANNQTTATWWVNLTSILSIHHITIYYRTGNAIWDSNNGFAPRFIGFSVYVSNTTEKSEGVLCFKDNNYTLNSIPDFFSTKCFVHGQYVIYFNQYKTGERFNNFQKIRHAFNELCELEVFGCPNQGLYGSTCSVQCPDPNCRYCHIETGACQGCKPGYRDIDVN</sequence>
<keyword evidence="2" id="KW-1185">Reference proteome</keyword>
<feature type="chain" id="PRO_5034174017" evidence="1">
    <location>
        <begin position="17"/>
        <end position="229"/>
    </location>
</feature>
<dbReference type="InterPro" id="IPR008979">
    <property type="entry name" value="Galactose-bd-like_sf"/>
</dbReference>
<dbReference type="KEGG" id="cvn:111113676"/>
<keyword evidence="1" id="KW-0732">Signal</keyword>
<dbReference type="Gene3D" id="2.60.120.260">
    <property type="entry name" value="Galactose-binding domain-like"/>
    <property type="match status" value="1"/>
</dbReference>
<evidence type="ECO:0000313" key="3">
    <source>
        <dbReference type="RefSeq" id="XP_022307675.1"/>
    </source>
</evidence>
<protein>
    <submittedName>
        <fullName evidence="3">Uncharacterized protein LOC111113676</fullName>
    </submittedName>
</protein>
<dbReference type="SUPFAM" id="SSF49785">
    <property type="entry name" value="Galactose-binding domain-like"/>
    <property type="match status" value="1"/>
</dbReference>
<dbReference type="GeneID" id="111113676"/>
<accession>A0A8B8BWK0</accession>
<dbReference type="Proteomes" id="UP000694844">
    <property type="component" value="Chromosome 9"/>
</dbReference>
<dbReference type="AlphaFoldDB" id="A0A8B8BWK0"/>
<proteinExistence type="predicted"/>
<dbReference type="PANTHER" id="PTHR45713">
    <property type="entry name" value="FTP DOMAIN-CONTAINING PROTEIN"/>
    <property type="match status" value="1"/>
</dbReference>
<evidence type="ECO:0000313" key="2">
    <source>
        <dbReference type="Proteomes" id="UP000694844"/>
    </source>
</evidence>